<proteinExistence type="predicted"/>
<evidence type="ECO:0000313" key="2">
    <source>
        <dbReference type="Proteomes" id="UP001142592"/>
    </source>
</evidence>
<comment type="caution">
    <text evidence="1">The sequence shown here is derived from an EMBL/GenBank/DDBJ whole genome shotgun (WGS) entry which is preliminary data.</text>
</comment>
<sequence>MATVNLTDDGVQVNTEKDNVAIRKVFATVPGGKALDVTGFAPLVINAGHPIIFETATKEYKPLPVNAGQTAYASLPTGHVYAGVLIASILTKKASAAILTQGVINPEACPYDFATVAAAVKTAMPLIGQQAD</sequence>
<name>A0A9X3IA49_9SPHI</name>
<gene>
    <name evidence="1" type="ORF">OQZ29_17445</name>
</gene>
<protein>
    <recommendedName>
        <fullName evidence="3">Head decoration protein</fullName>
    </recommendedName>
</protein>
<reference evidence="1" key="1">
    <citation type="submission" date="2022-11" db="EMBL/GenBank/DDBJ databases">
        <authorList>
            <person name="Graham C."/>
            <person name="Newman J.D."/>
        </authorList>
    </citation>
    <scope>NUCLEOTIDE SEQUENCE</scope>
    <source>
        <strain evidence="1">DSM 19486</strain>
    </source>
</reference>
<dbReference type="RefSeq" id="WP_010602910.1">
    <property type="nucleotide sequence ID" value="NZ_JAPJUH010000005.1"/>
</dbReference>
<keyword evidence="2" id="KW-1185">Reference proteome</keyword>
<organism evidence="1 2">
    <name type="scientific">Pedobacter agri</name>
    <dbReference type="NCBI Taxonomy" id="454586"/>
    <lineage>
        <taxon>Bacteria</taxon>
        <taxon>Pseudomonadati</taxon>
        <taxon>Bacteroidota</taxon>
        <taxon>Sphingobacteriia</taxon>
        <taxon>Sphingobacteriales</taxon>
        <taxon>Sphingobacteriaceae</taxon>
        <taxon>Pedobacter</taxon>
    </lineage>
</organism>
<evidence type="ECO:0008006" key="3">
    <source>
        <dbReference type="Google" id="ProtNLM"/>
    </source>
</evidence>
<accession>A0A9X3IA49</accession>
<dbReference type="Proteomes" id="UP001142592">
    <property type="component" value="Unassembled WGS sequence"/>
</dbReference>
<dbReference type="EMBL" id="JAPJUH010000005">
    <property type="protein sequence ID" value="MCX3266547.1"/>
    <property type="molecule type" value="Genomic_DNA"/>
</dbReference>
<dbReference type="AlphaFoldDB" id="A0A9X3IA49"/>
<evidence type="ECO:0000313" key="1">
    <source>
        <dbReference type="EMBL" id="MCX3266547.1"/>
    </source>
</evidence>